<protein>
    <recommendedName>
        <fullName evidence="2">FAD dependent oxidoreductase domain-containing protein</fullName>
    </recommendedName>
</protein>
<evidence type="ECO:0008006" key="2">
    <source>
        <dbReference type="Google" id="ProtNLM"/>
    </source>
</evidence>
<dbReference type="EMBL" id="UINC01000004">
    <property type="protein sequence ID" value="SUZ47204.1"/>
    <property type="molecule type" value="Genomic_DNA"/>
</dbReference>
<reference evidence="1" key="1">
    <citation type="submission" date="2018-05" db="EMBL/GenBank/DDBJ databases">
        <authorList>
            <person name="Lanie J.A."/>
            <person name="Ng W.-L."/>
            <person name="Kazmierczak K.M."/>
            <person name="Andrzejewski T.M."/>
            <person name="Davidsen T.M."/>
            <person name="Wayne K.J."/>
            <person name="Tettelin H."/>
            <person name="Glass J.I."/>
            <person name="Rusch D."/>
            <person name="Podicherti R."/>
            <person name="Tsui H.-C.T."/>
            <person name="Winkler M.E."/>
        </authorList>
    </citation>
    <scope>NUCLEOTIDE SEQUENCE</scope>
</reference>
<proteinExistence type="predicted"/>
<gene>
    <name evidence="1" type="ORF">METZ01_LOCUS58</name>
</gene>
<accession>A0A381MZI4</accession>
<dbReference type="AlphaFoldDB" id="A0A381MZI4"/>
<sequence>MFKEVVDANFNYKYWHQLSDGRLIIGGFTGHGLGFAAGSSKVAAELLVNGFSKTSGLFRPKRFNFKGRV</sequence>
<organism evidence="1">
    <name type="scientific">marine metagenome</name>
    <dbReference type="NCBI Taxonomy" id="408172"/>
    <lineage>
        <taxon>unclassified sequences</taxon>
        <taxon>metagenomes</taxon>
        <taxon>ecological metagenomes</taxon>
    </lineage>
</organism>
<name>A0A381MZI4_9ZZZZ</name>
<evidence type="ECO:0000313" key="1">
    <source>
        <dbReference type="EMBL" id="SUZ47204.1"/>
    </source>
</evidence>